<protein>
    <submittedName>
        <fullName evidence="1">Uncharacterized protein</fullName>
    </submittedName>
</protein>
<accession>A0A645AHT1</accession>
<gene>
    <name evidence="1" type="ORF">SDC9_99502</name>
</gene>
<name>A0A645AHT1_9ZZZZ</name>
<evidence type="ECO:0000313" key="1">
    <source>
        <dbReference type="EMBL" id="MPM52740.1"/>
    </source>
</evidence>
<organism evidence="1">
    <name type="scientific">bioreactor metagenome</name>
    <dbReference type="NCBI Taxonomy" id="1076179"/>
    <lineage>
        <taxon>unclassified sequences</taxon>
        <taxon>metagenomes</taxon>
        <taxon>ecological metagenomes</taxon>
    </lineage>
</organism>
<comment type="caution">
    <text evidence="1">The sequence shown here is derived from an EMBL/GenBank/DDBJ whole genome shotgun (WGS) entry which is preliminary data.</text>
</comment>
<sequence length="49" mass="5635">MNNTIEKVSTVKTTALFSKDMKSRYCLKMEWDPTKKSCAILMTYPSIVT</sequence>
<proteinExistence type="predicted"/>
<dbReference type="AlphaFoldDB" id="A0A645AHT1"/>
<reference evidence="1" key="1">
    <citation type="submission" date="2019-08" db="EMBL/GenBank/DDBJ databases">
        <authorList>
            <person name="Kucharzyk K."/>
            <person name="Murdoch R.W."/>
            <person name="Higgins S."/>
            <person name="Loffler F."/>
        </authorList>
    </citation>
    <scope>NUCLEOTIDE SEQUENCE</scope>
</reference>
<dbReference type="EMBL" id="VSSQ01014007">
    <property type="protein sequence ID" value="MPM52740.1"/>
    <property type="molecule type" value="Genomic_DNA"/>
</dbReference>